<gene>
    <name evidence="2" type="ORF">MUDAN_MDHGFNIF_02623</name>
</gene>
<dbReference type="AlphaFoldDB" id="A0A660E4D8"/>
<evidence type="ECO:0000259" key="1">
    <source>
        <dbReference type="Pfam" id="PF04865"/>
    </source>
</evidence>
<dbReference type="Proteomes" id="UP000289996">
    <property type="component" value="Unassembled WGS sequence"/>
</dbReference>
<dbReference type="OrthoDB" id="7904838at2"/>
<dbReference type="InterPro" id="IPR006949">
    <property type="entry name" value="Barrel_Baseplate_J-like"/>
</dbReference>
<organism evidence="2 3">
    <name type="scientific">Lactiplantibacillus mudanjiangensis</name>
    <dbReference type="NCBI Taxonomy" id="1296538"/>
    <lineage>
        <taxon>Bacteria</taxon>
        <taxon>Bacillati</taxon>
        <taxon>Bacillota</taxon>
        <taxon>Bacilli</taxon>
        <taxon>Lactobacillales</taxon>
        <taxon>Lactobacillaceae</taxon>
        <taxon>Lactiplantibacillus</taxon>
    </lineage>
</organism>
<dbReference type="Pfam" id="PF04865">
    <property type="entry name" value="Baseplate_J"/>
    <property type="match status" value="1"/>
</dbReference>
<proteinExistence type="predicted"/>
<dbReference type="EMBL" id="UYIG01000057">
    <property type="protein sequence ID" value="VDG27800.1"/>
    <property type="molecule type" value="Genomic_DNA"/>
</dbReference>
<reference evidence="2 3" key="1">
    <citation type="submission" date="2018-11" db="EMBL/GenBank/DDBJ databases">
        <authorList>
            <person name="Wuyts S."/>
        </authorList>
    </citation>
    <scope>NUCLEOTIDE SEQUENCE [LARGE SCALE GENOMIC DNA]</scope>
    <source>
        <strain evidence="2">Lactobacillus mudanjiangensis AMBF249</strain>
    </source>
</reference>
<dbReference type="PANTHER" id="PTHR37829">
    <property type="entry name" value="PHAGE-LIKE ELEMENT PBSX PROTEIN XKDT"/>
    <property type="match status" value="1"/>
</dbReference>
<evidence type="ECO:0000313" key="3">
    <source>
        <dbReference type="Proteomes" id="UP000289996"/>
    </source>
</evidence>
<protein>
    <recommendedName>
        <fullName evidence="1">Baseplate protein J-like barrel domain-containing protein</fullName>
    </recommendedName>
</protein>
<keyword evidence="3" id="KW-1185">Reference proteome</keyword>
<accession>A0A660E4D8</accession>
<name>A0A660E4D8_9LACO</name>
<dbReference type="PANTHER" id="PTHR37829:SF3">
    <property type="entry name" value="PROTEIN JAYE-RELATED"/>
    <property type="match status" value="1"/>
</dbReference>
<dbReference type="InterPro" id="IPR052399">
    <property type="entry name" value="Phage_Baseplate_Assmbl_Protein"/>
</dbReference>
<dbReference type="RefSeq" id="WP_130851514.1">
    <property type="nucleotide sequence ID" value="NZ_UYIG01000057.1"/>
</dbReference>
<sequence>MVQVITSNGFQMPTRDDLTQSYLTDAAKEFGDDFNLNEHDPVGILMRLFALHDYKKYQQMQNVYYDGYLPTASDDGLDYLASNQAMTREASQVSKVTLTFTGEVGFQVDAGSEFSTDDGIVFVLTEDVILADGGTKDDLGNAIGTGVGAAESEEKEDYVDVGVNTIINIDAPDEQLYSVTNVQAAAGGTSEELQEDFRTRLMNSNQGIITTTPSGLKAALNNVAGVRDSNVVENTTDAVDSYGNPANSIHVYVLGGETLVIATAIQSARAAGTQTVGDQLNVLSDSGGTNSYPIRFDYATPVPITVKLNLTVTEEFNPDDTDTLIDDVLGYFDSLKMGALVRFSYLYSYIWQIHGIAGATIQLARDGNDPVEQDVQLDAFEAVDITRDDLIDVATTLQSGGGQS</sequence>
<feature type="domain" description="Baseplate protein J-like barrel" evidence="1">
    <location>
        <begin position="97"/>
        <end position="188"/>
    </location>
</feature>
<evidence type="ECO:0000313" key="2">
    <source>
        <dbReference type="EMBL" id="VDG27800.1"/>
    </source>
</evidence>